<reference evidence="7 8" key="1">
    <citation type="submission" date="2024-02" db="EMBL/GenBank/DDBJ databases">
        <title>Chromosome-scale genome assembly of the rough periwinkle Littorina saxatilis.</title>
        <authorList>
            <person name="De Jode A."/>
            <person name="Faria R."/>
            <person name="Formenti G."/>
            <person name="Sims Y."/>
            <person name="Smith T.P."/>
            <person name="Tracey A."/>
            <person name="Wood J.M.D."/>
            <person name="Zagrodzka Z.B."/>
            <person name="Johannesson K."/>
            <person name="Butlin R.K."/>
            <person name="Leder E.H."/>
        </authorList>
    </citation>
    <scope>NUCLEOTIDE SEQUENCE [LARGE SCALE GENOMIC DNA]</scope>
    <source>
        <strain evidence="7">Snail1</strain>
        <tissue evidence="7">Muscle</tissue>
    </source>
</reference>
<dbReference type="CDD" id="cd01398">
    <property type="entry name" value="RPI_A"/>
    <property type="match status" value="1"/>
</dbReference>
<evidence type="ECO:0000256" key="1">
    <source>
        <dbReference type="ARBA" id="ARBA00001713"/>
    </source>
</evidence>
<dbReference type="Gene3D" id="3.40.50.1360">
    <property type="match status" value="1"/>
</dbReference>
<dbReference type="PANTHER" id="PTHR11934">
    <property type="entry name" value="RIBOSE-5-PHOSPHATE ISOMERASE"/>
    <property type="match status" value="1"/>
</dbReference>
<comment type="catalytic activity">
    <reaction evidence="1">
        <text>aldehydo-D-ribose 5-phosphate = D-ribulose 5-phosphate</text>
        <dbReference type="Rhea" id="RHEA:14657"/>
        <dbReference type="ChEBI" id="CHEBI:58121"/>
        <dbReference type="ChEBI" id="CHEBI:58273"/>
        <dbReference type="EC" id="5.3.1.6"/>
    </reaction>
</comment>
<dbReference type="GO" id="GO:0009052">
    <property type="term" value="P:pentose-phosphate shunt, non-oxidative branch"/>
    <property type="evidence" value="ECO:0007669"/>
    <property type="project" value="InterPro"/>
</dbReference>
<dbReference type="GO" id="GO:0005737">
    <property type="term" value="C:cytoplasm"/>
    <property type="evidence" value="ECO:0007669"/>
    <property type="project" value="TreeGrafter"/>
</dbReference>
<dbReference type="GO" id="GO:0004751">
    <property type="term" value="F:ribose-5-phosphate isomerase activity"/>
    <property type="evidence" value="ECO:0007669"/>
    <property type="project" value="UniProtKB-EC"/>
</dbReference>
<dbReference type="Gene3D" id="3.30.70.260">
    <property type="match status" value="1"/>
</dbReference>
<dbReference type="PANTHER" id="PTHR11934:SF0">
    <property type="entry name" value="RIBOSE-5-PHOSPHATE ISOMERASE"/>
    <property type="match status" value="1"/>
</dbReference>
<evidence type="ECO:0000256" key="2">
    <source>
        <dbReference type="ARBA" id="ARBA00004988"/>
    </source>
</evidence>
<dbReference type="InterPro" id="IPR004788">
    <property type="entry name" value="Ribose5P_isomerase_type_A"/>
</dbReference>
<gene>
    <name evidence="7" type="ORF">V1264_014140</name>
</gene>
<dbReference type="NCBIfam" id="TIGR00021">
    <property type="entry name" value="rpiA"/>
    <property type="match status" value="1"/>
</dbReference>
<dbReference type="Proteomes" id="UP001374579">
    <property type="component" value="Unassembled WGS sequence"/>
</dbReference>
<organism evidence="7 8">
    <name type="scientific">Littorina saxatilis</name>
    <dbReference type="NCBI Taxonomy" id="31220"/>
    <lineage>
        <taxon>Eukaryota</taxon>
        <taxon>Metazoa</taxon>
        <taxon>Spiralia</taxon>
        <taxon>Lophotrochozoa</taxon>
        <taxon>Mollusca</taxon>
        <taxon>Gastropoda</taxon>
        <taxon>Caenogastropoda</taxon>
        <taxon>Littorinimorpha</taxon>
        <taxon>Littorinoidea</taxon>
        <taxon>Littorinidae</taxon>
        <taxon>Littorina</taxon>
    </lineage>
</organism>
<evidence type="ECO:0000256" key="5">
    <source>
        <dbReference type="ARBA" id="ARBA00023235"/>
    </source>
</evidence>
<evidence type="ECO:0000256" key="4">
    <source>
        <dbReference type="ARBA" id="ARBA00011959"/>
    </source>
</evidence>
<dbReference type="SUPFAM" id="SSF75445">
    <property type="entry name" value="D-ribose-5-phosphate isomerase (RpiA), lid domain"/>
    <property type="match status" value="1"/>
</dbReference>
<dbReference type="GO" id="GO:0006014">
    <property type="term" value="P:D-ribose metabolic process"/>
    <property type="evidence" value="ECO:0007669"/>
    <property type="project" value="TreeGrafter"/>
</dbReference>
<dbReference type="NCBIfam" id="NF001924">
    <property type="entry name" value="PRK00702.1"/>
    <property type="match status" value="1"/>
</dbReference>
<evidence type="ECO:0000256" key="3">
    <source>
        <dbReference type="ARBA" id="ARBA00008088"/>
    </source>
</evidence>
<dbReference type="AlphaFoldDB" id="A0AAN9BS38"/>
<dbReference type="FunFam" id="3.30.70.260:FF:000018">
    <property type="entry name" value="Ribose-5-phosphate isomerase A"/>
    <property type="match status" value="1"/>
</dbReference>
<proteinExistence type="inferred from homology"/>
<keyword evidence="8" id="KW-1185">Reference proteome</keyword>
<protein>
    <recommendedName>
        <fullName evidence="4">ribose-5-phosphate isomerase</fullName>
        <ecNumber evidence="4">5.3.1.6</ecNumber>
    </recommendedName>
    <alternativeName>
        <fullName evidence="6">Phosphoriboisomerase</fullName>
    </alternativeName>
</protein>
<evidence type="ECO:0000256" key="6">
    <source>
        <dbReference type="ARBA" id="ARBA00029734"/>
    </source>
</evidence>
<dbReference type="FunFam" id="3.40.50.1360:FF:000001">
    <property type="entry name" value="Ribose-5-phosphate isomerase A"/>
    <property type="match status" value="1"/>
</dbReference>
<evidence type="ECO:0000313" key="7">
    <source>
        <dbReference type="EMBL" id="KAK7110226.1"/>
    </source>
</evidence>
<keyword evidence="5" id="KW-0413">Isomerase</keyword>
<dbReference type="EMBL" id="JBAMIC010000003">
    <property type="protein sequence ID" value="KAK7110226.1"/>
    <property type="molecule type" value="Genomic_DNA"/>
</dbReference>
<evidence type="ECO:0000313" key="8">
    <source>
        <dbReference type="Proteomes" id="UP001374579"/>
    </source>
</evidence>
<dbReference type="EC" id="5.3.1.6" evidence="4"/>
<accession>A0AAN9BS38</accession>
<sequence length="284" mass="31267">MCAKLTLIFNRQVAVLRTLERLHRHFRTCCKNDVVMSGKGGDGEKIIDPALAGKRAAARRAVEEHIRSNQVVGIGSGTTIISAVERMVELVEARSLNNIVCIPTSFQARQLIIENKLPLGTLEQYPEVDVALDGADEVDADLNLIKGGGGCLTQEKIIASCAKEFFVMADDRKITDALGTYWKKGVPIEVVPMAYRPVQLKIQKHLGGVVELRMAHKKAGPIVTDNGNFLIDWCFDGTPDWLEVDRKLQCIPGVLETGLFLKMAQKAYFGTPEGNVTVRVPRNT</sequence>
<comment type="caution">
    <text evidence="7">The sequence shown here is derived from an EMBL/GenBank/DDBJ whole genome shotgun (WGS) entry which is preliminary data.</text>
</comment>
<name>A0AAN9BS38_9CAEN</name>
<comment type="similarity">
    <text evidence="3">Belongs to the ribose 5-phosphate isomerase family.</text>
</comment>
<dbReference type="Pfam" id="PF06026">
    <property type="entry name" value="Rib_5-P_isom_A"/>
    <property type="match status" value="1"/>
</dbReference>
<dbReference type="SUPFAM" id="SSF100950">
    <property type="entry name" value="NagB/RpiA/CoA transferase-like"/>
    <property type="match status" value="1"/>
</dbReference>
<dbReference type="InterPro" id="IPR037171">
    <property type="entry name" value="NagB/RpiA_transferase-like"/>
</dbReference>
<comment type="pathway">
    <text evidence="2">Carbohydrate degradation; pentose phosphate pathway; D-ribose 5-phosphate from D-ribulose 5-phosphate (non-oxidative stage): step 1/1.</text>
</comment>